<dbReference type="Proteomes" id="UP001243757">
    <property type="component" value="Unassembled WGS sequence"/>
</dbReference>
<name>A0ABT7F1L0_9RHOB</name>
<dbReference type="PROSITE" id="PS50043">
    <property type="entry name" value="HTH_LUXR_2"/>
    <property type="match status" value="1"/>
</dbReference>
<accession>A0ABT7F1L0</accession>
<evidence type="ECO:0000259" key="1">
    <source>
        <dbReference type="PROSITE" id="PS50043"/>
    </source>
</evidence>
<organism evidence="2 3">
    <name type="scientific">Pseudodonghicola flavimaris</name>
    <dbReference type="NCBI Taxonomy" id="3050036"/>
    <lineage>
        <taxon>Bacteria</taxon>
        <taxon>Pseudomonadati</taxon>
        <taxon>Pseudomonadota</taxon>
        <taxon>Alphaproteobacteria</taxon>
        <taxon>Rhodobacterales</taxon>
        <taxon>Paracoccaceae</taxon>
        <taxon>Pseudodonghicola</taxon>
    </lineage>
</organism>
<dbReference type="Pfam" id="PF00196">
    <property type="entry name" value="GerE"/>
    <property type="match status" value="1"/>
</dbReference>
<dbReference type="PROSITE" id="PS00622">
    <property type="entry name" value="HTH_LUXR_1"/>
    <property type="match status" value="1"/>
</dbReference>
<protein>
    <submittedName>
        <fullName evidence="2">LuxR C-terminal-related transcriptional regulator</fullName>
    </submittedName>
</protein>
<dbReference type="SUPFAM" id="SSF46894">
    <property type="entry name" value="C-terminal effector domain of the bipartite response regulators"/>
    <property type="match status" value="1"/>
</dbReference>
<gene>
    <name evidence="2" type="ORF">QO033_11970</name>
</gene>
<proteinExistence type="predicted"/>
<feature type="domain" description="HTH luxR-type" evidence="1">
    <location>
        <begin position="199"/>
        <end position="264"/>
    </location>
</feature>
<dbReference type="EMBL" id="JASNJD010000007">
    <property type="protein sequence ID" value="MDK3018395.1"/>
    <property type="molecule type" value="Genomic_DNA"/>
</dbReference>
<dbReference type="SMART" id="SM00421">
    <property type="entry name" value="HTH_LUXR"/>
    <property type="match status" value="1"/>
</dbReference>
<reference evidence="2 3" key="1">
    <citation type="submission" date="2023-05" db="EMBL/GenBank/DDBJ databases">
        <title>Pseudodonghicola sp. nov.</title>
        <authorList>
            <person name="Huang J."/>
        </authorList>
    </citation>
    <scope>NUCLEOTIDE SEQUENCE [LARGE SCALE GENOMIC DNA]</scope>
    <source>
        <strain evidence="2 3">IC7</strain>
    </source>
</reference>
<dbReference type="InterPro" id="IPR000792">
    <property type="entry name" value="Tscrpt_reg_LuxR_C"/>
</dbReference>
<dbReference type="RefSeq" id="WP_284481207.1">
    <property type="nucleotide sequence ID" value="NZ_JASNJD010000007.1"/>
</dbReference>
<sequence length="273" mass="30157">MIFSRIDMAEARADTAIADLCEIVQAVGTDRFDDMLDSLLRSRFAIAEVFAARYPRNARGRPVLISSSDDAAARSRAEDYCASFFGDDPLFDMLDTDTPDGFYAIQVAAESVRAPRFRSACFTRPGYCENLTLVRKEGDTLLLLKLFARTANGPFSPAQVSELSQLGTLLLPLLLLHTRLSGEEHRFRQVSAEEMEDCVSWAFPELTRREVAVCARSILGVTAEGIALDLGIKQTSVLTYRRRAYARLNVSSINQLSSMLIQSSAARKLALAS</sequence>
<keyword evidence="3" id="KW-1185">Reference proteome</keyword>
<evidence type="ECO:0000313" key="3">
    <source>
        <dbReference type="Proteomes" id="UP001243757"/>
    </source>
</evidence>
<dbReference type="InterPro" id="IPR016032">
    <property type="entry name" value="Sig_transdc_resp-reg_C-effctor"/>
</dbReference>
<evidence type="ECO:0000313" key="2">
    <source>
        <dbReference type="EMBL" id="MDK3018395.1"/>
    </source>
</evidence>
<dbReference type="Gene3D" id="1.10.10.10">
    <property type="entry name" value="Winged helix-like DNA-binding domain superfamily/Winged helix DNA-binding domain"/>
    <property type="match status" value="1"/>
</dbReference>
<comment type="caution">
    <text evidence="2">The sequence shown here is derived from an EMBL/GenBank/DDBJ whole genome shotgun (WGS) entry which is preliminary data.</text>
</comment>
<dbReference type="InterPro" id="IPR036388">
    <property type="entry name" value="WH-like_DNA-bd_sf"/>
</dbReference>